<keyword evidence="4" id="KW-1185">Reference proteome</keyword>
<dbReference type="OrthoDB" id="3256397at2"/>
<gene>
    <name evidence="3" type="ORF">SAMN04489742_2035</name>
</gene>
<name>A0A1H1CPZ6_9MICC</name>
<evidence type="ECO:0000256" key="1">
    <source>
        <dbReference type="SAM" id="Phobius"/>
    </source>
</evidence>
<sequence>MLVAVLGWLGTVGTFMAYAMLWKGSVTPESRRYAALNVAGGLMGGSACVLYGAWPSAASNFAWAVLALYASIAAYLRRRPDLTASETPGPAQGPYRHIPVTAVLDVVAVSNPLDAAAPVTGSCHASLPARAHGSAAVLT</sequence>
<feature type="transmembrane region" description="Helical" evidence="1">
    <location>
        <begin position="60"/>
        <end position="76"/>
    </location>
</feature>
<dbReference type="RefSeq" id="WP_074700301.1">
    <property type="nucleotide sequence ID" value="NZ_CP018863.1"/>
</dbReference>
<feature type="transmembrane region" description="Helical" evidence="1">
    <location>
        <begin position="6"/>
        <end position="22"/>
    </location>
</feature>
<protein>
    <recommendedName>
        <fullName evidence="2">CBU-0592-like domain-containing protein</fullName>
    </recommendedName>
</protein>
<proteinExistence type="predicted"/>
<keyword evidence="1" id="KW-0472">Membrane</keyword>
<feature type="domain" description="CBU-0592-like" evidence="2">
    <location>
        <begin position="4"/>
        <end position="78"/>
    </location>
</feature>
<evidence type="ECO:0000259" key="2">
    <source>
        <dbReference type="Pfam" id="PF26604"/>
    </source>
</evidence>
<keyword evidence="1" id="KW-0812">Transmembrane</keyword>
<evidence type="ECO:0000313" key="4">
    <source>
        <dbReference type="Proteomes" id="UP000181917"/>
    </source>
</evidence>
<evidence type="ECO:0000313" key="3">
    <source>
        <dbReference type="EMBL" id="SDQ66335.1"/>
    </source>
</evidence>
<dbReference type="KEGG" id="acry:AC20117_07220"/>
<dbReference type="InterPro" id="IPR058058">
    <property type="entry name" value="CBU_0592-like"/>
</dbReference>
<accession>A0A1H1CPZ6</accession>
<dbReference type="Pfam" id="PF26604">
    <property type="entry name" value="CBU_0592"/>
    <property type="match status" value="1"/>
</dbReference>
<feature type="transmembrane region" description="Helical" evidence="1">
    <location>
        <begin position="34"/>
        <end position="54"/>
    </location>
</feature>
<dbReference type="Proteomes" id="UP000181917">
    <property type="component" value="Unassembled WGS sequence"/>
</dbReference>
<keyword evidence="1" id="KW-1133">Transmembrane helix</keyword>
<reference evidence="3 4" key="1">
    <citation type="submission" date="2016-10" db="EMBL/GenBank/DDBJ databases">
        <authorList>
            <person name="de Groot N.N."/>
        </authorList>
    </citation>
    <scope>NUCLEOTIDE SEQUENCE [LARGE SCALE GENOMIC DNA]</scope>
    <source>
        <strain evidence="3 4">DSM 20117</strain>
    </source>
</reference>
<organism evidence="3 4">
    <name type="scientific">Crystallibacter crystallopoietes</name>
    <dbReference type="NCBI Taxonomy" id="37928"/>
    <lineage>
        <taxon>Bacteria</taxon>
        <taxon>Bacillati</taxon>
        <taxon>Actinomycetota</taxon>
        <taxon>Actinomycetes</taxon>
        <taxon>Micrococcales</taxon>
        <taxon>Micrococcaceae</taxon>
        <taxon>Crystallibacter</taxon>
    </lineage>
</organism>
<dbReference type="AlphaFoldDB" id="A0A1H1CPZ6"/>
<dbReference type="STRING" id="37928.SAMN04489742_2035"/>
<dbReference type="EMBL" id="FNKH01000002">
    <property type="protein sequence ID" value="SDQ66335.1"/>
    <property type="molecule type" value="Genomic_DNA"/>
</dbReference>